<accession>A0ABQ6ZDA2</accession>
<gene>
    <name evidence="3" type="ORF">CSC78_16820</name>
</gene>
<dbReference type="Pfam" id="PF12680">
    <property type="entry name" value="SnoaL_2"/>
    <property type="match status" value="1"/>
</dbReference>
<dbReference type="PANTHER" id="PTHR41252:SF1">
    <property type="entry name" value="BLR2505 PROTEIN"/>
    <property type="match status" value="1"/>
</dbReference>
<evidence type="ECO:0000313" key="3">
    <source>
        <dbReference type="EMBL" id="KAF1722871.1"/>
    </source>
</evidence>
<reference evidence="3 4" key="1">
    <citation type="submission" date="2017-10" db="EMBL/GenBank/DDBJ databases">
        <title>Whole genome sequencing of members of genus Pseudoxanthomonas.</title>
        <authorList>
            <person name="Kumar S."/>
            <person name="Bansal K."/>
            <person name="Kaur A."/>
            <person name="Patil P."/>
            <person name="Sharma S."/>
            <person name="Patil P.B."/>
        </authorList>
    </citation>
    <scope>NUCLEOTIDE SEQUENCE [LARGE SCALE GENOMIC DNA]</scope>
    <source>
        <strain evidence="3 4">DSM 17109</strain>
    </source>
</reference>
<feature type="signal peptide" evidence="1">
    <location>
        <begin position="1"/>
        <end position="25"/>
    </location>
</feature>
<feature type="domain" description="SnoaL-like" evidence="2">
    <location>
        <begin position="41"/>
        <end position="145"/>
    </location>
</feature>
<evidence type="ECO:0000256" key="1">
    <source>
        <dbReference type="SAM" id="SignalP"/>
    </source>
</evidence>
<name>A0ABQ6ZDA2_9GAMM</name>
<keyword evidence="4" id="KW-1185">Reference proteome</keyword>
<dbReference type="InterPro" id="IPR037401">
    <property type="entry name" value="SnoaL-like"/>
</dbReference>
<dbReference type="RefSeq" id="WP_162339024.1">
    <property type="nucleotide sequence ID" value="NZ_BOUK01000001.1"/>
</dbReference>
<dbReference type="Gene3D" id="3.10.450.50">
    <property type="match status" value="1"/>
</dbReference>
<organism evidence="3 4">
    <name type="scientific">Pseudoxanthomonas japonensis</name>
    <dbReference type="NCBI Taxonomy" id="69284"/>
    <lineage>
        <taxon>Bacteria</taxon>
        <taxon>Pseudomonadati</taxon>
        <taxon>Pseudomonadota</taxon>
        <taxon>Gammaproteobacteria</taxon>
        <taxon>Lysobacterales</taxon>
        <taxon>Lysobacteraceae</taxon>
        <taxon>Pseudoxanthomonas</taxon>
    </lineage>
</organism>
<dbReference type="EMBL" id="PDWW01000031">
    <property type="protein sequence ID" value="KAF1722871.1"/>
    <property type="molecule type" value="Genomic_DNA"/>
</dbReference>
<evidence type="ECO:0000313" key="4">
    <source>
        <dbReference type="Proteomes" id="UP000781710"/>
    </source>
</evidence>
<evidence type="ECO:0000259" key="2">
    <source>
        <dbReference type="Pfam" id="PF12680"/>
    </source>
</evidence>
<protein>
    <submittedName>
        <fullName evidence="3">Ketosteroid isomerase</fullName>
    </submittedName>
</protein>
<keyword evidence="3" id="KW-0413">Isomerase</keyword>
<dbReference type="Proteomes" id="UP000781710">
    <property type="component" value="Unassembled WGS sequence"/>
</dbReference>
<feature type="chain" id="PRO_5046182088" evidence="1">
    <location>
        <begin position="26"/>
        <end position="165"/>
    </location>
</feature>
<dbReference type="GO" id="GO:0016853">
    <property type="term" value="F:isomerase activity"/>
    <property type="evidence" value="ECO:0007669"/>
    <property type="project" value="UniProtKB-KW"/>
</dbReference>
<comment type="caution">
    <text evidence="3">The sequence shown here is derived from an EMBL/GenBank/DDBJ whole genome shotgun (WGS) entry which is preliminary data.</text>
</comment>
<dbReference type="SUPFAM" id="SSF54427">
    <property type="entry name" value="NTF2-like"/>
    <property type="match status" value="1"/>
</dbReference>
<dbReference type="PANTHER" id="PTHR41252">
    <property type="entry name" value="BLR2505 PROTEIN"/>
    <property type="match status" value="1"/>
</dbReference>
<sequence>MMARTNFFALALSTLAILASGRAQAHPEQPTAEHNRQFIAQAFARWAAGGATFFDDVLAPDMVWTIKGTSPMAGRYEGRDAFVAKAVTPFAARLSSPMRPTVKHIWAEDDHVVVHWDGAATAADGQPYRNSYVWIFRMENLRAAEVTAFLDLVPYDDIFRRIPLH</sequence>
<dbReference type="InterPro" id="IPR032710">
    <property type="entry name" value="NTF2-like_dom_sf"/>
</dbReference>
<keyword evidence="1" id="KW-0732">Signal</keyword>
<proteinExistence type="predicted"/>